<dbReference type="SUPFAM" id="SSF52172">
    <property type="entry name" value="CheY-like"/>
    <property type="match status" value="1"/>
</dbReference>
<dbReference type="Pfam" id="PF02954">
    <property type="entry name" value="HTH_8"/>
    <property type="match status" value="1"/>
</dbReference>
<dbReference type="Proteomes" id="UP000255423">
    <property type="component" value="Unassembled WGS sequence"/>
</dbReference>
<dbReference type="EMBL" id="UHJL01000001">
    <property type="protein sequence ID" value="SUQ18911.1"/>
    <property type="molecule type" value="Genomic_DNA"/>
</dbReference>
<feature type="domain" description="Sigma-54 factor interaction" evidence="8">
    <location>
        <begin position="137"/>
        <end position="366"/>
    </location>
</feature>
<dbReference type="PROSITE" id="PS00676">
    <property type="entry name" value="SIGMA54_INTERACT_2"/>
    <property type="match status" value="1"/>
</dbReference>
<evidence type="ECO:0000313" key="11">
    <source>
        <dbReference type="Proteomes" id="UP000255423"/>
    </source>
</evidence>
<dbReference type="InterPro" id="IPR025943">
    <property type="entry name" value="Sigma_54_int_dom_ATP-bd_2"/>
</dbReference>
<dbReference type="PROSITE" id="PS50110">
    <property type="entry name" value="RESPONSE_REGULATORY"/>
    <property type="match status" value="1"/>
</dbReference>
<accession>A0A380RUD8</accession>
<proteinExistence type="predicted"/>
<keyword evidence="5" id="KW-0804">Transcription</keyword>
<keyword evidence="1" id="KW-0547">Nucleotide-binding</keyword>
<dbReference type="Pfam" id="PF25601">
    <property type="entry name" value="AAA_lid_14"/>
    <property type="match status" value="1"/>
</dbReference>
<dbReference type="Gene3D" id="1.10.10.60">
    <property type="entry name" value="Homeodomain-like"/>
    <property type="match status" value="1"/>
</dbReference>
<dbReference type="Gene3D" id="3.40.50.300">
    <property type="entry name" value="P-loop containing nucleotide triphosphate hydrolases"/>
    <property type="match status" value="1"/>
</dbReference>
<dbReference type="GO" id="GO:0005524">
    <property type="term" value="F:ATP binding"/>
    <property type="evidence" value="ECO:0007669"/>
    <property type="project" value="UniProtKB-KW"/>
</dbReference>
<feature type="region of interest" description="Disordered" evidence="7">
    <location>
        <begin position="403"/>
        <end position="460"/>
    </location>
</feature>
<dbReference type="PROSITE" id="PS00675">
    <property type="entry name" value="SIGMA54_INTERACT_1"/>
    <property type="match status" value="1"/>
</dbReference>
<dbReference type="InterPro" id="IPR011006">
    <property type="entry name" value="CheY-like_superfamily"/>
</dbReference>
<dbReference type="SMART" id="SM00382">
    <property type="entry name" value="AAA"/>
    <property type="match status" value="1"/>
</dbReference>
<protein>
    <submittedName>
        <fullName evidence="10">Two-component system, NtrC family, nitrogen regulation response regulator GlnG</fullName>
    </submittedName>
</protein>
<organism evidence="10 11">
    <name type="scientific">Fibrobacter succinogenes</name>
    <name type="common">Bacteroides succinogenes</name>
    <dbReference type="NCBI Taxonomy" id="833"/>
    <lineage>
        <taxon>Bacteria</taxon>
        <taxon>Pseudomonadati</taxon>
        <taxon>Fibrobacterota</taxon>
        <taxon>Fibrobacteria</taxon>
        <taxon>Fibrobacterales</taxon>
        <taxon>Fibrobacteraceae</taxon>
        <taxon>Fibrobacter</taxon>
    </lineage>
</organism>
<dbReference type="Gene3D" id="1.10.8.60">
    <property type="match status" value="1"/>
</dbReference>
<dbReference type="InterPro" id="IPR025662">
    <property type="entry name" value="Sigma_54_int_dom_ATP-bd_1"/>
</dbReference>
<dbReference type="FunFam" id="3.40.50.300:FF:000006">
    <property type="entry name" value="DNA-binding transcriptional regulator NtrC"/>
    <property type="match status" value="1"/>
</dbReference>
<feature type="domain" description="Response regulatory" evidence="9">
    <location>
        <begin position="3"/>
        <end position="117"/>
    </location>
</feature>
<dbReference type="PROSITE" id="PS50045">
    <property type="entry name" value="SIGMA54_INTERACT_4"/>
    <property type="match status" value="1"/>
</dbReference>
<evidence type="ECO:0000256" key="1">
    <source>
        <dbReference type="ARBA" id="ARBA00022741"/>
    </source>
</evidence>
<dbReference type="SUPFAM" id="SSF46689">
    <property type="entry name" value="Homeodomain-like"/>
    <property type="match status" value="1"/>
</dbReference>
<keyword evidence="3" id="KW-0805">Transcription regulation</keyword>
<reference evidence="10 11" key="1">
    <citation type="submission" date="2017-08" db="EMBL/GenBank/DDBJ databases">
        <authorList>
            <person name="de Groot N.N."/>
        </authorList>
    </citation>
    <scope>NUCLEOTIDE SEQUENCE [LARGE SCALE GENOMIC DNA]</scope>
    <source>
        <strain evidence="10 11">HM2</strain>
    </source>
</reference>
<dbReference type="InterPro" id="IPR027417">
    <property type="entry name" value="P-loop_NTPase"/>
</dbReference>
<dbReference type="InterPro" id="IPR025944">
    <property type="entry name" value="Sigma_54_int_dom_CS"/>
</dbReference>
<dbReference type="InterPro" id="IPR058031">
    <property type="entry name" value="AAA_lid_NorR"/>
</dbReference>
<dbReference type="InterPro" id="IPR009057">
    <property type="entry name" value="Homeodomain-like_sf"/>
</dbReference>
<sequence length="519" mass="58327">MMNILIADFDRKFVEELQRNWSVAGTNLLVCSDDKTLMPLIKKTSIDLAFIEVPFLMLDNMDLISYLKERQPGIEIFVLCDDRNWQGAASAITRGASSFLKKPVTLSLLESTASKIQAQQQNKSNTQLMESQVLDSLLGDTPEMRKILKTVYKVAPTNSTLLITGESGSGKEFLANVVHRYSKRANEPFVPVNCGAIPENLVESELFGSKKGSYTGSTADKKGLFESANGGTLFLDEVGELSLATQVKLLRFLQSHEIRRVGETEARYLDIRIIAATNRNLQQAMHEGRFREDLYYRLNTFHLQLPPLRDRKPVIPNLIRYFILKNKEAQGKEIHDLEPAALYALTKYPYPGNIRELENIMEHAIVLSEGGVIKLEDLPEYVQVEAREKTVAIPHIKDAGGLKESASEPVFDNDEEAEENEKSAENPLGKPIHFEPISGKTDSAGLLTHNPTKFITHNPAPAEEEEILSLDEMERRHILHALSICKNNKTEVCKKLGISRATLWRKLKELKIEMDGGED</sequence>
<dbReference type="PROSITE" id="PS00688">
    <property type="entry name" value="SIGMA54_INTERACT_3"/>
    <property type="match status" value="1"/>
</dbReference>
<evidence type="ECO:0000256" key="6">
    <source>
        <dbReference type="PROSITE-ProRule" id="PRU00169"/>
    </source>
</evidence>
<evidence type="ECO:0000256" key="7">
    <source>
        <dbReference type="SAM" id="MobiDB-lite"/>
    </source>
</evidence>
<evidence type="ECO:0000256" key="4">
    <source>
        <dbReference type="ARBA" id="ARBA00023125"/>
    </source>
</evidence>
<keyword evidence="2" id="KW-0067">ATP-binding</keyword>
<evidence type="ECO:0000259" key="9">
    <source>
        <dbReference type="PROSITE" id="PS50110"/>
    </source>
</evidence>
<keyword evidence="4" id="KW-0238">DNA-binding</keyword>
<dbReference type="PANTHER" id="PTHR32071:SF57">
    <property type="entry name" value="C4-DICARBOXYLATE TRANSPORT TRANSCRIPTIONAL REGULATORY PROTEIN DCTD"/>
    <property type="match status" value="1"/>
</dbReference>
<dbReference type="GO" id="GO:0006355">
    <property type="term" value="P:regulation of DNA-templated transcription"/>
    <property type="evidence" value="ECO:0007669"/>
    <property type="project" value="InterPro"/>
</dbReference>
<dbReference type="Pfam" id="PF00158">
    <property type="entry name" value="Sigma54_activat"/>
    <property type="match status" value="1"/>
</dbReference>
<dbReference type="InterPro" id="IPR002078">
    <property type="entry name" value="Sigma_54_int"/>
</dbReference>
<gene>
    <name evidence="10" type="ORF">SAMN05661053_0133</name>
</gene>
<evidence type="ECO:0000256" key="3">
    <source>
        <dbReference type="ARBA" id="ARBA00023015"/>
    </source>
</evidence>
<dbReference type="GO" id="GO:0043565">
    <property type="term" value="F:sequence-specific DNA binding"/>
    <property type="evidence" value="ECO:0007669"/>
    <property type="project" value="InterPro"/>
</dbReference>
<dbReference type="InterPro" id="IPR003593">
    <property type="entry name" value="AAA+_ATPase"/>
</dbReference>
<evidence type="ECO:0000256" key="5">
    <source>
        <dbReference type="ARBA" id="ARBA00023163"/>
    </source>
</evidence>
<dbReference type="RefSeq" id="WP_109571728.1">
    <property type="nucleotide sequence ID" value="NZ_UHJL01000001.1"/>
</dbReference>
<dbReference type="AlphaFoldDB" id="A0A380RUD8"/>
<comment type="caution">
    <text evidence="6">Lacks conserved residue(s) required for the propagation of feature annotation.</text>
</comment>
<evidence type="ECO:0000256" key="2">
    <source>
        <dbReference type="ARBA" id="ARBA00022840"/>
    </source>
</evidence>
<dbReference type="SUPFAM" id="SSF52540">
    <property type="entry name" value="P-loop containing nucleoside triphosphate hydrolases"/>
    <property type="match status" value="1"/>
</dbReference>
<evidence type="ECO:0000259" key="8">
    <source>
        <dbReference type="PROSITE" id="PS50045"/>
    </source>
</evidence>
<dbReference type="Gene3D" id="3.40.50.2300">
    <property type="match status" value="1"/>
</dbReference>
<name>A0A380RUD8_FIBSU</name>
<dbReference type="CDD" id="cd00009">
    <property type="entry name" value="AAA"/>
    <property type="match status" value="1"/>
</dbReference>
<dbReference type="GO" id="GO:0000160">
    <property type="term" value="P:phosphorelay signal transduction system"/>
    <property type="evidence" value="ECO:0007669"/>
    <property type="project" value="InterPro"/>
</dbReference>
<dbReference type="InterPro" id="IPR002197">
    <property type="entry name" value="HTH_Fis"/>
</dbReference>
<evidence type="ECO:0000313" key="10">
    <source>
        <dbReference type="EMBL" id="SUQ18911.1"/>
    </source>
</evidence>
<dbReference type="PANTHER" id="PTHR32071">
    <property type="entry name" value="TRANSCRIPTIONAL REGULATORY PROTEIN"/>
    <property type="match status" value="1"/>
</dbReference>
<dbReference type="InterPro" id="IPR001789">
    <property type="entry name" value="Sig_transdc_resp-reg_receiver"/>
</dbReference>